<evidence type="ECO:0000313" key="1">
    <source>
        <dbReference type="EMBL" id="KRO26175.1"/>
    </source>
</evidence>
<evidence type="ECO:0000313" key="2">
    <source>
        <dbReference type="Proteomes" id="UP000051249"/>
    </source>
</evidence>
<accession>A0A0R2NK87</accession>
<dbReference type="EMBL" id="JQCQ01000002">
    <property type="protein sequence ID" value="KRO26175.1"/>
    <property type="molecule type" value="Genomic_DNA"/>
</dbReference>
<comment type="caution">
    <text evidence="1">The sequence shown here is derived from an EMBL/GenBank/DDBJ whole genome shotgun (WGS) entry which is preliminary data.</text>
</comment>
<dbReference type="Proteomes" id="UP000051249">
    <property type="component" value="Unassembled WGS sequence"/>
</dbReference>
<protein>
    <submittedName>
        <fullName evidence="1">Uncharacterized protein</fullName>
    </submittedName>
</protein>
<dbReference type="AlphaFoldDB" id="A0A0R2NK87"/>
<name>A0A0R2NK87_9LACO</name>
<dbReference type="PATRIC" id="fig|480391.4.peg.644"/>
<organism evidence="1 2">
    <name type="scientific">Pediococcus argentinicus</name>
    <dbReference type="NCBI Taxonomy" id="480391"/>
    <lineage>
        <taxon>Bacteria</taxon>
        <taxon>Bacillati</taxon>
        <taxon>Bacillota</taxon>
        <taxon>Bacilli</taxon>
        <taxon>Lactobacillales</taxon>
        <taxon>Lactobacillaceae</taxon>
        <taxon>Pediococcus</taxon>
    </lineage>
</organism>
<proteinExistence type="predicted"/>
<keyword evidence="2" id="KW-1185">Reference proteome</keyword>
<dbReference type="RefSeq" id="WP_057797790.1">
    <property type="nucleotide sequence ID" value="NZ_BJZZ01000002.1"/>
</dbReference>
<gene>
    <name evidence="1" type="ORF">IV88_GL000635</name>
</gene>
<sequence>MNAQDALDKIKELVSGGNLDDAKQFFEDHKDDLGDYADQAKGLLGGGADGIMDSVKNLFGK</sequence>
<reference evidence="1 2" key="1">
    <citation type="journal article" date="2015" name="Genome Announc.">
        <title>Expanding the biotechnology potential of lactobacilli through comparative genomics of 213 strains and associated genera.</title>
        <authorList>
            <person name="Sun Z."/>
            <person name="Harris H.M."/>
            <person name="McCann A."/>
            <person name="Guo C."/>
            <person name="Argimon S."/>
            <person name="Zhang W."/>
            <person name="Yang X."/>
            <person name="Jeffery I.B."/>
            <person name="Cooney J.C."/>
            <person name="Kagawa T.F."/>
            <person name="Liu W."/>
            <person name="Song Y."/>
            <person name="Salvetti E."/>
            <person name="Wrobel A."/>
            <person name="Rasinkangas P."/>
            <person name="Parkhill J."/>
            <person name="Rea M.C."/>
            <person name="O'Sullivan O."/>
            <person name="Ritari J."/>
            <person name="Douillard F.P."/>
            <person name="Paul Ross R."/>
            <person name="Yang R."/>
            <person name="Briner A.E."/>
            <person name="Felis G.E."/>
            <person name="de Vos W.M."/>
            <person name="Barrangou R."/>
            <person name="Klaenhammer T.R."/>
            <person name="Caufield P.W."/>
            <person name="Cui Y."/>
            <person name="Zhang H."/>
            <person name="O'Toole P.W."/>
        </authorList>
    </citation>
    <scope>NUCLEOTIDE SEQUENCE [LARGE SCALE GENOMIC DNA]</scope>
    <source>
        <strain evidence="1 2">DSM 23026</strain>
    </source>
</reference>
<dbReference type="OrthoDB" id="2305722at2"/>